<dbReference type="InterPro" id="IPR003656">
    <property type="entry name" value="Znf_BED"/>
</dbReference>
<dbReference type="GO" id="GO:0005634">
    <property type="term" value="C:nucleus"/>
    <property type="evidence" value="ECO:0007669"/>
    <property type="project" value="UniProtKB-SubCell"/>
</dbReference>
<evidence type="ECO:0000256" key="8">
    <source>
        <dbReference type="ARBA" id="ARBA00023242"/>
    </source>
</evidence>
<keyword evidence="13" id="KW-1185">Reference proteome</keyword>
<dbReference type="GO" id="GO:0009791">
    <property type="term" value="P:post-embryonic development"/>
    <property type="evidence" value="ECO:0007669"/>
    <property type="project" value="UniProtKB-ARBA"/>
</dbReference>
<keyword evidence="7" id="KW-0804">Transcription</keyword>
<evidence type="ECO:0000256" key="9">
    <source>
        <dbReference type="PROSITE-ProRule" id="PRU00027"/>
    </source>
</evidence>
<protein>
    <recommendedName>
        <fullName evidence="10">BED-type domain-containing protein</fullName>
    </recommendedName>
</protein>
<comment type="subcellular location">
    <subcellularLocation>
        <location evidence="1">Nucleus</location>
    </subcellularLocation>
</comment>
<dbReference type="InterPro" id="IPR036236">
    <property type="entry name" value="Znf_C2H2_sf"/>
</dbReference>
<feature type="domain" description="BED-type" evidence="10">
    <location>
        <begin position="1"/>
        <end position="53"/>
    </location>
</feature>
<name>A0AA39HH30_9BILA</name>
<keyword evidence="8" id="KW-0539">Nucleus</keyword>
<reference evidence="12" key="1">
    <citation type="submission" date="2023-06" db="EMBL/GenBank/DDBJ databases">
        <title>Genomic analysis of the entomopathogenic nematode Steinernema hermaphroditum.</title>
        <authorList>
            <person name="Schwarz E.M."/>
            <person name="Heppert J.K."/>
            <person name="Baniya A."/>
            <person name="Schwartz H.T."/>
            <person name="Tan C.-H."/>
            <person name="Antoshechkin I."/>
            <person name="Sternberg P.W."/>
            <person name="Goodrich-Blair H."/>
            <person name="Dillman A.R."/>
        </authorList>
    </citation>
    <scope>NUCLEOTIDE SEQUENCE</scope>
    <source>
        <strain evidence="12">PS9179</strain>
        <tissue evidence="12">Whole animal</tissue>
    </source>
</reference>
<evidence type="ECO:0000256" key="1">
    <source>
        <dbReference type="ARBA" id="ARBA00004123"/>
    </source>
</evidence>
<proteinExistence type="predicted"/>
<organism evidence="12 13">
    <name type="scientific">Steinernema hermaphroditum</name>
    <dbReference type="NCBI Taxonomy" id="289476"/>
    <lineage>
        <taxon>Eukaryota</taxon>
        <taxon>Metazoa</taxon>
        <taxon>Ecdysozoa</taxon>
        <taxon>Nematoda</taxon>
        <taxon>Chromadorea</taxon>
        <taxon>Rhabditida</taxon>
        <taxon>Tylenchina</taxon>
        <taxon>Panagrolaimomorpha</taxon>
        <taxon>Strongyloidoidea</taxon>
        <taxon>Steinernematidae</taxon>
        <taxon>Steinernema</taxon>
    </lineage>
</organism>
<keyword evidence="5" id="KW-0805">Transcription regulation</keyword>
<dbReference type="EMBL" id="JAUCMV010000004">
    <property type="protein sequence ID" value="KAK0404466.1"/>
    <property type="molecule type" value="Genomic_DNA"/>
</dbReference>
<evidence type="ECO:0000256" key="5">
    <source>
        <dbReference type="ARBA" id="ARBA00023015"/>
    </source>
</evidence>
<dbReference type="InterPro" id="IPR012337">
    <property type="entry name" value="RNaseH-like_sf"/>
</dbReference>
<evidence type="ECO:0000256" key="6">
    <source>
        <dbReference type="ARBA" id="ARBA00023125"/>
    </source>
</evidence>
<dbReference type="PANTHER" id="PTHR46481:SF10">
    <property type="entry name" value="ZINC FINGER BED DOMAIN-CONTAINING PROTEIN 39"/>
    <property type="match status" value="1"/>
</dbReference>
<keyword evidence="4" id="KW-0862">Zinc</keyword>
<evidence type="ECO:0000256" key="3">
    <source>
        <dbReference type="ARBA" id="ARBA00022771"/>
    </source>
</evidence>
<evidence type="ECO:0000259" key="10">
    <source>
        <dbReference type="PROSITE" id="PS50808"/>
    </source>
</evidence>
<dbReference type="AlphaFoldDB" id="A0AA39HH30"/>
<evidence type="ECO:0000256" key="2">
    <source>
        <dbReference type="ARBA" id="ARBA00022723"/>
    </source>
</evidence>
<dbReference type="SMART" id="SM00614">
    <property type="entry name" value="ZnF_BED"/>
    <property type="match status" value="1"/>
</dbReference>
<dbReference type="Proteomes" id="UP001175271">
    <property type="component" value="Unassembled WGS sequence"/>
</dbReference>
<keyword evidence="3 9" id="KW-0863">Zinc-finger</keyword>
<dbReference type="GO" id="GO:0003677">
    <property type="term" value="F:DNA binding"/>
    <property type="evidence" value="ECO:0007669"/>
    <property type="project" value="UniProtKB-KW"/>
</dbReference>
<evidence type="ECO:0000313" key="11">
    <source>
        <dbReference type="EMBL" id="KAK0404466.1"/>
    </source>
</evidence>
<dbReference type="PROSITE" id="PS50808">
    <property type="entry name" value="ZF_BED"/>
    <property type="match status" value="1"/>
</dbReference>
<dbReference type="GO" id="GO:0008270">
    <property type="term" value="F:zinc ion binding"/>
    <property type="evidence" value="ECO:0007669"/>
    <property type="project" value="UniProtKB-KW"/>
</dbReference>
<dbReference type="GO" id="GO:0046983">
    <property type="term" value="F:protein dimerization activity"/>
    <property type="evidence" value="ECO:0007669"/>
    <property type="project" value="InterPro"/>
</dbReference>
<dbReference type="InterPro" id="IPR008906">
    <property type="entry name" value="HATC_C_dom"/>
</dbReference>
<dbReference type="PANTHER" id="PTHR46481">
    <property type="entry name" value="ZINC FINGER BED DOMAIN-CONTAINING PROTEIN 4"/>
    <property type="match status" value="1"/>
</dbReference>
<dbReference type="SUPFAM" id="SSF57667">
    <property type="entry name" value="beta-beta-alpha zinc fingers"/>
    <property type="match status" value="1"/>
</dbReference>
<keyword evidence="2" id="KW-0479">Metal-binding</keyword>
<accession>A0AA39HH30</accession>
<evidence type="ECO:0000256" key="4">
    <source>
        <dbReference type="ARBA" id="ARBA00022833"/>
    </source>
</evidence>
<dbReference type="Pfam" id="PF05699">
    <property type="entry name" value="Dimer_Tnp_hAT"/>
    <property type="match status" value="1"/>
</dbReference>
<dbReference type="Pfam" id="PF02892">
    <property type="entry name" value="zf-BED"/>
    <property type="match status" value="1"/>
</dbReference>
<dbReference type="EMBL" id="JAUCMV010000004">
    <property type="protein sequence ID" value="KAK0404472.1"/>
    <property type="molecule type" value="Genomic_DNA"/>
</dbReference>
<dbReference type="InterPro" id="IPR052035">
    <property type="entry name" value="ZnF_BED_domain_contain"/>
</dbReference>
<evidence type="ECO:0000256" key="7">
    <source>
        <dbReference type="ARBA" id="ARBA00023163"/>
    </source>
</evidence>
<evidence type="ECO:0000313" key="12">
    <source>
        <dbReference type="EMBL" id="KAK0404472.1"/>
    </source>
</evidence>
<sequence>MGNSIYDEFFDTDVAKGKAICKKCKQTLSRKCGSTSSIIKHLELHHKDLYEKLQERKANPDIKKRKLDDNTPTITAAFEAWRPGGTKLESINRALSLMIAVDSQPLSMVDRTGFRYFLNTVVPNYSIRSRTSIYRTDIPALYEEYVARVKRRMNSVKYFSLTTDSWSSEDNKHSLLSLTAHWLADGKLEYRILGVLPIHGRHTADNLSAILSSCMADFIGDDALRRTHLIVRDAATVMKKTTRLCGLTSVDCFAHKIQLAVYGGIKTVLNDFDYFDDVIERVKKFIRKMRKSGNDRDDFADLQKLQEIQPRWLIKGIEIRWGSLYDMIDRFLENRSTISSFLIGRSKYPQFTSGDYVLMEKILSALKPMKQATVMLQGRQVTISVVVPTIYVLRRALVSGTELGRGILEEFEQRVDGIEEDPFFIVATMLDARFKRDFVEEERKESATRLLESEAHRFLADTAMREQIPDRSPSPEIAINNNNDAMSFFEQYRSTQKPDDLPCSPPIDEKLKLVIELERYMAEPAQPSADPVLYWFTTENIIKFPTLSQMALKFLSSPATSVEGERLFSTASLALTELRRSMTAESLQKLLFLKLNVPLEGFSHD</sequence>
<comment type="caution">
    <text evidence="12">The sequence shown here is derived from an EMBL/GenBank/DDBJ whole genome shotgun (WGS) entry which is preliminary data.</text>
</comment>
<evidence type="ECO:0000313" key="13">
    <source>
        <dbReference type="Proteomes" id="UP001175271"/>
    </source>
</evidence>
<dbReference type="SUPFAM" id="SSF53098">
    <property type="entry name" value="Ribonuclease H-like"/>
    <property type="match status" value="1"/>
</dbReference>
<gene>
    <name evidence="11" type="ORF">QR680_017465</name>
    <name evidence="12" type="ORF">QR680_017467</name>
</gene>
<keyword evidence="6" id="KW-0238">DNA-binding</keyword>